<comment type="caution">
    <text evidence="2">The sequence shown here is derived from an EMBL/GenBank/DDBJ whole genome shotgun (WGS) entry which is preliminary data.</text>
</comment>
<feature type="signal peptide" evidence="1">
    <location>
        <begin position="1"/>
        <end position="18"/>
    </location>
</feature>
<proteinExistence type="predicted"/>
<sequence>MKTLSLLVLHLSLFGVSAHRKGLDCDFEARNLRTIQSLYNLTIFPNNIPIIKNSTSAFPPGILANEISGRVTPVGAFDDLEGSIEYFVGLAPVPTKQNPTIFSEAKIVEFNSGCSDVATSTVYLKLSKVDIANPTVPIQFVTYLKQIAFWHFNKEGEITHYDAWIPNLQAFVEKNFGELLSNPGAQAGFKQTICGLAMQRCVGPNVQWNSLEECLGFLEIIPFGTFDYATSNTVACRQIHVILTSSRPGIHCPHVGPTGGGKCIDTDYTIFYFGDKAIFGSPAGSIFRCLPKPGDKCRRV</sequence>
<organism evidence="2 3">
    <name type="scientific">Fusarium oxysporum</name>
    <name type="common">Fusarium vascular wilt</name>
    <dbReference type="NCBI Taxonomy" id="5507"/>
    <lineage>
        <taxon>Eukaryota</taxon>
        <taxon>Fungi</taxon>
        <taxon>Dikarya</taxon>
        <taxon>Ascomycota</taxon>
        <taxon>Pezizomycotina</taxon>
        <taxon>Sordariomycetes</taxon>
        <taxon>Hypocreomycetidae</taxon>
        <taxon>Hypocreales</taxon>
        <taxon>Nectriaceae</taxon>
        <taxon>Fusarium</taxon>
        <taxon>Fusarium oxysporum species complex</taxon>
    </lineage>
</organism>
<evidence type="ECO:0000256" key="1">
    <source>
        <dbReference type="SAM" id="SignalP"/>
    </source>
</evidence>
<dbReference type="EMBL" id="MRCX01000306">
    <property type="protein sequence ID" value="RKK66302.1"/>
    <property type="molecule type" value="Genomic_DNA"/>
</dbReference>
<protein>
    <recommendedName>
        <fullName evidence="4">Secreted in xylem 1</fullName>
    </recommendedName>
</protein>
<dbReference type="AlphaFoldDB" id="A0A420ME14"/>
<name>A0A420ME14_FUSOX</name>
<gene>
    <name evidence="2" type="ORF">BFJ69_g15521</name>
</gene>
<evidence type="ECO:0000313" key="2">
    <source>
        <dbReference type="EMBL" id="RKK66302.1"/>
    </source>
</evidence>
<feature type="chain" id="PRO_5019112629" description="Secreted in xylem 1" evidence="1">
    <location>
        <begin position="19"/>
        <end position="300"/>
    </location>
</feature>
<reference evidence="2 3" key="1">
    <citation type="journal article" date="2018" name="Sci. Rep.">
        <title>Characterisation of pathogen-specific regions and novel effector candidates in Fusarium oxysporum f. sp. cepae.</title>
        <authorList>
            <person name="Armitage A.D."/>
            <person name="Taylor A."/>
            <person name="Sobczyk M.K."/>
            <person name="Baxter L."/>
            <person name="Greenfield B.P."/>
            <person name="Bates H.J."/>
            <person name="Wilson F."/>
            <person name="Jackson A.C."/>
            <person name="Ott S."/>
            <person name="Harrison R.J."/>
            <person name="Clarkson J.P."/>
        </authorList>
    </citation>
    <scope>NUCLEOTIDE SEQUENCE [LARGE SCALE GENOMIC DNA]</scope>
    <source>
        <strain evidence="2 3">Fo_A13</strain>
    </source>
</reference>
<dbReference type="Proteomes" id="UP000285084">
    <property type="component" value="Unassembled WGS sequence"/>
</dbReference>
<evidence type="ECO:0000313" key="3">
    <source>
        <dbReference type="Proteomes" id="UP000285084"/>
    </source>
</evidence>
<evidence type="ECO:0008006" key="4">
    <source>
        <dbReference type="Google" id="ProtNLM"/>
    </source>
</evidence>
<accession>A0A420ME14</accession>
<keyword evidence="1" id="KW-0732">Signal</keyword>